<protein>
    <submittedName>
        <fullName evidence="1">Uncharacterized protein</fullName>
    </submittedName>
</protein>
<dbReference type="EMBL" id="CP061336">
    <property type="protein sequence ID" value="QNU66709.1"/>
    <property type="molecule type" value="Genomic_DNA"/>
</dbReference>
<accession>A0A4U7JG57</accession>
<dbReference type="Proteomes" id="UP000306409">
    <property type="component" value="Chromosome"/>
</dbReference>
<gene>
    <name evidence="1" type="ORF">EHE19_018005</name>
</gene>
<dbReference type="RefSeq" id="WP_137697474.1">
    <property type="nucleotide sequence ID" value="NZ_CP061336.1"/>
</dbReference>
<proteinExistence type="predicted"/>
<sequence>MIKLYNDNNYSSVTAMLKKQKDADSKKYEKEVQEILEAYYGYKFKDRESEIKEYDLEAITGEKIEVKSDYGILDSKKLFIEIWDNLSERKFGWFRYCTADTLAVLMVDHIRFLPMKVLVIDFKALQSYVLNHYFNGDWSRTENCRDEFGDRIIFALNDRTYLKYMLVDLKRVNKFVKFEYIYPWG</sequence>
<evidence type="ECO:0000313" key="1">
    <source>
        <dbReference type="EMBL" id="QNU66709.1"/>
    </source>
</evidence>
<reference evidence="1 2" key="1">
    <citation type="submission" date="2020-09" db="EMBL/GenBank/DDBJ databases">
        <title>Characterization and genome sequencing of Ruminiclostridium sp. nov. MA18.</title>
        <authorList>
            <person name="Rettenmaier R."/>
            <person name="Kowollik M.-L."/>
            <person name="Liebl W."/>
            <person name="Zverlov V."/>
        </authorList>
    </citation>
    <scope>NUCLEOTIDE SEQUENCE [LARGE SCALE GENOMIC DNA]</scope>
    <source>
        <strain evidence="1 2">MA18</strain>
    </source>
</reference>
<dbReference type="OrthoDB" id="581532at2"/>
<keyword evidence="2" id="KW-1185">Reference proteome</keyword>
<dbReference type="KEGG" id="rher:EHE19_018005"/>
<name>A0A4U7JG57_9FIRM</name>
<organism evidence="1 2">
    <name type="scientific">Ruminiclostridium herbifermentans</name>
    <dbReference type="NCBI Taxonomy" id="2488810"/>
    <lineage>
        <taxon>Bacteria</taxon>
        <taxon>Bacillati</taxon>
        <taxon>Bacillota</taxon>
        <taxon>Clostridia</taxon>
        <taxon>Eubacteriales</taxon>
        <taxon>Oscillospiraceae</taxon>
        <taxon>Ruminiclostridium</taxon>
    </lineage>
</organism>
<dbReference type="AlphaFoldDB" id="A0A4U7JG57"/>
<evidence type="ECO:0000313" key="2">
    <source>
        <dbReference type="Proteomes" id="UP000306409"/>
    </source>
</evidence>